<feature type="transmembrane region" description="Helical" evidence="5">
    <location>
        <begin position="6"/>
        <end position="23"/>
    </location>
</feature>
<proteinExistence type="inferred from homology"/>
<keyword evidence="5" id="KW-0472">Membrane</keyword>
<dbReference type="PIRSF" id="PIRSF000303">
    <property type="entry name" value="Glutathion_perox"/>
    <property type="match status" value="1"/>
</dbReference>
<accession>A0ABN7ACV4</accession>
<dbReference type="InterPro" id="IPR000889">
    <property type="entry name" value="Glutathione_peroxidase"/>
</dbReference>
<dbReference type="Pfam" id="PF00255">
    <property type="entry name" value="GSHPx"/>
    <property type="match status" value="1"/>
</dbReference>
<keyword evidence="5" id="KW-1133">Transmembrane helix</keyword>
<name>A0ABN7ACV4_9HEMI</name>
<evidence type="ECO:0000256" key="2">
    <source>
        <dbReference type="ARBA" id="ARBA00022559"/>
    </source>
</evidence>
<evidence type="ECO:0000256" key="1">
    <source>
        <dbReference type="ARBA" id="ARBA00006926"/>
    </source>
</evidence>
<dbReference type="PANTHER" id="PTHR11592">
    <property type="entry name" value="GLUTATHIONE PEROXIDASE"/>
    <property type="match status" value="1"/>
</dbReference>
<dbReference type="SUPFAM" id="SSF52833">
    <property type="entry name" value="Thioredoxin-like"/>
    <property type="match status" value="1"/>
</dbReference>
<organism evidence="6 7">
    <name type="scientific">Nesidiocoris tenuis</name>
    <dbReference type="NCBI Taxonomy" id="355587"/>
    <lineage>
        <taxon>Eukaryota</taxon>
        <taxon>Metazoa</taxon>
        <taxon>Ecdysozoa</taxon>
        <taxon>Arthropoda</taxon>
        <taxon>Hexapoda</taxon>
        <taxon>Insecta</taxon>
        <taxon>Pterygota</taxon>
        <taxon>Neoptera</taxon>
        <taxon>Paraneoptera</taxon>
        <taxon>Hemiptera</taxon>
        <taxon>Heteroptera</taxon>
        <taxon>Panheteroptera</taxon>
        <taxon>Cimicomorpha</taxon>
        <taxon>Miridae</taxon>
        <taxon>Dicyphina</taxon>
        <taxon>Nesidiocoris</taxon>
    </lineage>
</organism>
<dbReference type="PRINTS" id="PR01011">
    <property type="entry name" value="GLUTPROXDASE"/>
</dbReference>
<keyword evidence="5" id="KW-0812">Transmembrane</keyword>
<gene>
    <name evidence="6" type="ORF">NTJ_02939</name>
</gene>
<dbReference type="InterPro" id="IPR036249">
    <property type="entry name" value="Thioredoxin-like_sf"/>
</dbReference>
<evidence type="ECO:0000313" key="6">
    <source>
        <dbReference type="EMBL" id="BES90132.1"/>
    </source>
</evidence>
<dbReference type="Gene3D" id="3.40.30.10">
    <property type="entry name" value="Glutaredoxin"/>
    <property type="match status" value="1"/>
</dbReference>
<protein>
    <recommendedName>
        <fullName evidence="4">Glutathione peroxidase</fullName>
    </recommendedName>
</protein>
<evidence type="ECO:0000256" key="4">
    <source>
        <dbReference type="RuleBase" id="RU000499"/>
    </source>
</evidence>
<keyword evidence="7" id="KW-1185">Reference proteome</keyword>
<dbReference type="GO" id="GO:0004601">
    <property type="term" value="F:peroxidase activity"/>
    <property type="evidence" value="ECO:0007669"/>
    <property type="project" value="UniProtKB-KW"/>
</dbReference>
<dbReference type="CDD" id="cd00340">
    <property type="entry name" value="GSH_Peroxidase"/>
    <property type="match status" value="1"/>
</dbReference>
<dbReference type="PROSITE" id="PS00763">
    <property type="entry name" value="GLUTATHIONE_PEROXID_2"/>
    <property type="match status" value="1"/>
</dbReference>
<keyword evidence="2 4" id="KW-0575">Peroxidase</keyword>
<evidence type="ECO:0000256" key="5">
    <source>
        <dbReference type="SAM" id="Phobius"/>
    </source>
</evidence>
<sequence length="200" mass="22592">MRWPVLQILVPTGIGLALYLFFYRSSDIQLTQPLEMAEKDARSVYEFTVKNATGEDVPLETYRGKVLLIVNIASLCGLTASNYKELVDIDQKYREAGLRILAFPCNQFGKQEPGTNEEVVCFARKNNANFDIFGKIDVNGPDAHPLYKYLKNAQSGWFGNAIKWNFTKFIVNKEGIPVERHAPTTPPSKLIPSIEKYLAE</sequence>
<dbReference type="EMBL" id="AP028910">
    <property type="protein sequence ID" value="BES90132.1"/>
    <property type="molecule type" value="Genomic_DNA"/>
</dbReference>
<keyword evidence="3 4" id="KW-0560">Oxidoreductase</keyword>
<dbReference type="Proteomes" id="UP001307889">
    <property type="component" value="Chromosome 2"/>
</dbReference>
<evidence type="ECO:0000313" key="7">
    <source>
        <dbReference type="Proteomes" id="UP001307889"/>
    </source>
</evidence>
<comment type="similarity">
    <text evidence="1 4">Belongs to the glutathione peroxidase family.</text>
</comment>
<reference evidence="6 7" key="1">
    <citation type="submission" date="2023-09" db="EMBL/GenBank/DDBJ databases">
        <title>Nesidiocoris tenuis whole genome shotgun sequence.</title>
        <authorList>
            <person name="Shibata T."/>
            <person name="Shimoda M."/>
            <person name="Kobayashi T."/>
            <person name="Uehara T."/>
        </authorList>
    </citation>
    <scope>NUCLEOTIDE SEQUENCE [LARGE SCALE GENOMIC DNA]</scope>
    <source>
        <strain evidence="6 7">Japan</strain>
    </source>
</reference>
<evidence type="ECO:0000256" key="3">
    <source>
        <dbReference type="ARBA" id="ARBA00023002"/>
    </source>
</evidence>
<dbReference type="PANTHER" id="PTHR11592:SF78">
    <property type="entry name" value="GLUTATHIONE PEROXIDASE"/>
    <property type="match status" value="1"/>
</dbReference>
<dbReference type="PROSITE" id="PS51355">
    <property type="entry name" value="GLUTATHIONE_PEROXID_3"/>
    <property type="match status" value="1"/>
</dbReference>
<dbReference type="InterPro" id="IPR029760">
    <property type="entry name" value="GPX_CS"/>
</dbReference>